<evidence type="ECO:0000256" key="4">
    <source>
        <dbReference type="ARBA" id="ARBA00022519"/>
    </source>
</evidence>
<dbReference type="PATRIC" id="fig|446692.3.peg.3439"/>
<evidence type="ECO:0000256" key="6">
    <source>
        <dbReference type="ARBA" id="ARBA00024031"/>
    </source>
</evidence>
<dbReference type="Pfam" id="PF13379">
    <property type="entry name" value="NMT1_2"/>
    <property type="match status" value="1"/>
</dbReference>
<keyword evidence="8" id="KW-1185">Reference proteome</keyword>
<evidence type="ECO:0000256" key="2">
    <source>
        <dbReference type="ARBA" id="ARBA00022448"/>
    </source>
</evidence>
<comment type="similarity">
    <text evidence="6">Belongs to the CmpA/NrtA family.</text>
</comment>
<comment type="subcellular location">
    <subcellularLocation>
        <location evidence="1">Endomembrane system</location>
    </subcellularLocation>
</comment>
<accession>A0A0U5EX34</accession>
<keyword evidence="5" id="KW-0472">Membrane</keyword>
<dbReference type="EMBL" id="LN606600">
    <property type="protein sequence ID" value="CEF42492.1"/>
    <property type="molecule type" value="Genomic_DNA"/>
</dbReference>
<dbReference type="PANTHER" id="PTHR30024:SF43">
    <property type="entry name" value="BLL4572 PROTEIN"/>
    <property type="match status" value="1"/>
</dbReference>
<evidence type="ECO:0000313" key="8">
    <source>
        <dbReference type="Proteomes" id="UP000056109"/>
    </source>
</evidence>
<evidence type="ECO:0000256" key="5">
    <source>
        <dbReference type="ARBA" id="ARBA00023136"/>
    </source>
</evidence>
<evidence type="ECO:0000313" key="7">
    <source>
        <dbReference type="EMBL" id="CEF42492.1"/>
    </source>
</evidence>
<dbReference type="CDD" id="cd13553">
    <property type="entry name" value="PBP2_NrtA_CpmA_like"/>
    <property type="match status" value="1"/>
</dbReference>
<keyword evidence="2" id="KW-0813">Transport</keyword>
<dbReference type="Gene3D" id="3.40.190.10">
    <property type="entry name" value="Periplasmic binding protein-like II"/>
    <property type="match status" value="2"/>
</dbReference>
<dbReference type="InterPro" id="IPR044527">
    <property type="entry name" value="NrtA/CpmA_ABC-bd_dom"/>
</dbReference>
<sequence>MKPNPNRSLLQTGSSSLACTTAVPVLPCPCGGLHGLSRRGFIAGTLGAALLGTAAPSLAATKRPVEKNTLKIGFVPISCAAPLIMAQAKGFFQDEGITVDLKKTAGWALIRDNLLNGNFDASHLLSPMPLALSTGAGHAPHPVRAVTMQNINGQAITLALKHRNRRDPQNWKGMTFAIPFEFSMHNLMLRAYLSHYGLDHDHDVTLRVTAPPEMVANLRAGNIDGFLGPEPFNQRAIIEEIGFLHILTAEIWDGHPCCALGMTEEFITENPNAYAAVQRAMIRAAAFMHKMENRLEAAQILSRQEYLNHSELVIRQGLTGHYADGLGKVQDNPHRAEFSPFPYYSSGLWMMKQMQRWGYIPPAVDSQKTVEQVFLLPDVRHQASALALADLPLPDDNNYPAFKILGETFPPQLPSPVMSTKP</sequence>
<keyword evidence="4" id="KW-0997">Cell inner membrane</keyword>
<gene>
    <name evidence="7" type="primary">nrtA</name>
    <name evidence="7" type="ORF">ASN_3250</name>
</gene>
<dbReference type="AlphaFoldDB" id="A0A0U5EX34"/>
<proteinExistence type="inferred from homology"/>
<dbReference type="PANTHER" id="PTHR30024">
    <property type="entry name" value="ALIPHATIC SULFONATES-BINDING PROTEIN-RELATED"/>
    <property type="match status" value="1"/>
</dbReference>
<dbReference type="Proteomes" id="UP000056109">
    <property type="component" value="Chromosome I"/>
</dbReference>
<dbReference type="KEGG" id="asz:ASN_3250"/>
<dbReference type="PROSITE" id="PS51257">
    <property type="entry name" value="PROKAR_LIPOPROTEIN"/>
    <property type="match status" value="1"/>
</dbReference>
<dbReference type="GO" id="GO:0012505">
    <property type="term" value="C:endomembrane system"/>
    <property type="evidence" value="ECO:0007669"/>
    <property type="project" value="UniProtKB-SubCell"/>
</dbReference>
<dbReference type="InterPro" id="IPR006311">
    <property type="entry name" value="TAT_signal"/>
</dbReference>
<dbReference type="PROSITE" id="PS51318">
    <property type="entry name" value="TAT"/>
    <property type="match status" value="1"/>
</dbReference>
<protein>
    <submittedName>
        <fullName evidence="7">ABC transporter nitrate-binding protein</fullName>
    </submittedName>
</protein>
<organism evidence="7 8">
    <name type="scientific">Acetobacter senegalensis</name>
    <dbReference type="NCBI Taxonomy" id="446692"/>
    <lineage>
        <taxon>Bacteria</taxon>
        <taxon>Pseudomonadati</taxon>
        <taxon>Pseudomonadota</taxon>
        <taxon>Alphaproteobacteria</taxon>
        <taxon>Acetobacterales</taxon>
        <taxon>Acetobacteraceae</taxon>
        <taxon>Acetobacter</taxon>
    </lineage>
</organism>
<name>A0A0U5EX34_9PROT</name>
<keyword evidence="3" id="KW-1003">Cell membrane</keyword>
<dbReference type="SUPFAM" id="SSF53850">
    <property type="entry name" value="Periplasmic binding protein-like II"/>
    <property type="match status" value="1"/>
</dbReference>
<evidence type="ECO:0000256" key="3">
    <source>
        <dbReference type="ARBA" id="ARBA00022475"/>
    </source>
</evidence>
<reference evidence="8" key="1">
    <citation type="submission" date="2014-09" db="EMBL/GenBank/DDBJ databases">
        <authorList>
            <person name="Illeghems K.G."/>
        </authorList>
    </citation>
    <scope>NUCLEOTIDE SEQUENCE [LARGE SCALE GENOMIC DNA]</scope>
    <source>
        <strain evidence="8">108B</strain>
    </source>
</reference>
<evidence type="ECO:0000256" key="1">
    <source>
        <dbReference type="ARBA" id="ARBA00004308"/>
    </source>
</evidence>